<feature type="transmembrane region" description="Helical" evidence="7">
    <location>
        <begin position="184"/>
        <end position="204"/>
    </location>
</feature>
<feature type="domain" description="EamA" evidence="8">
    <location>
        <begin position="155"/>
        <end position="292"/>
    </location>
</feature>
<evidence type="ECO:0000313" key="9">
    <source>
        <dbReference type="EMBL" id="GIN98992.1"/>
    </source>
</evidence>
<name>A0ABQ4L600_SIMTE</name>
<comment type="caution">
    <text evidence="9">The sequence shown here is derived from an EMBL/GenBank/DDBJ whole genome shotgun (WGS) entry which is preliminary data.</text>
</comment>
<protein>
    <submittedName>
        <fullName evidence="9">Transporter YetK</fullName>
    </submittedName>
</protein>
<dbReference type="RefSeq" id="WP_213021565.1">
    <property type="nucleotide sequence ID" value="NZ_BORJ01000019.1"/>
</dbReference>
<dbReference type="EMBL" id="BORJ01000019">
    <property type="protein sequence ID" value="GIN98992.1"/>
    <property type="molecule type" value="Genomic_DNA"/>
</dbReference>
<keyword evidence="6 7" id="KW-0472">Membrane</keyword>
<dbReference type="PANTHER" id="PTHR32322">
    <property type="entry name" value="INNER MEMBRANE TRANSPORTER"/>
    <property type="match status" value="1"/>
</dbReference>
<feature type="transmembrane region" description="Helical" evidence="7">
    <location>
        <begin position="66"/>
        <end position="87"/>
    </location>
</feature>
<proteinExistence type="inferred from homology"/>
<evidence type="ECO:0000259" key="8">
    <source>
        <dbReference type="Pfam" id="PF00892"/>
    </source>
</evidence>
<evidence type="ECO:0000256" key="4">
    <source>
        <dbReference type="ARBA" id="ARBA00022692"/>
    </source>
</evidence>
<keyword evidence="3" id="KW-1003">Cell membrane</keyword>
<feature type="transmembrane region" description="Helical" evidence="7">
    <location>
        <begin position="249"/>
        <end position="267"/>
    </location>
</feature>
<feature type="transmembrane region" description="Helical" evidence="7">
    <location>
        <begin position="150"/>
        <end position="172"/>
    </location>
</feature>
<feature type="transmembrane region" description="Helical" evidence="7">
    <location>
        <begin position="34"/>
        <end position="54"/>
    </location>
</feature>
<feature type="transmembrane region" description="Helical" evidence="7">
    <location>
        <begin position="123"/>
        <end position="144"/>
    </location>
</feature>
<dbReference type="InterPro" id="IPR000620">
    <property type="entry name" value="EamA_dom"/>
</dbReference>
<dbReference type="Proteomes" id="UP000680670">
    <property type="component" value="Unassembled WGS sequence"/>
</dbReference>
<dbReference type="Pfam" id="PF00892">
    <property type="entry name" value="EamA"/>
    <property type="match status" value="2"/>
</dbReference>
<gene>
    <name evidence="9" type="primary">yetK</name>
    <name evidence="9" type="ORF">J6TS1_48620</name>
</gene>
<feature type="transmembrane region" description="Helical" evidence="7">
    <location>
        <begin position="273"/>
        <end position="290"/>
    </location>
</feature>
<feature type="domain" description="EamA" evidence="8">
    <location>
        <begin position="7"/>
        <end position="139"/>
    </location>
</feature>
<comment type="subcellular location">
    <subcellularLocation>
        <location evidence="1">Cell membrane</location>
        <topology evidence="1">Multi-pass membrane protein</topology>
    </subcellularLocation>
</comment>
<comment type="similarity">
    <text evidence="2">Belongs to the EamA transporter family.</text>
</comment>
<feature type="transmembrane region" description="Helical" evidence="7">
    <location>
        <begin position="99"/>
        <end position="116"/>
    </location>
</feature>
<keyword evidence="4 7" id="KW-0812">Transmembrane</keyword>
<dbReference type="PANTHER" id="PTHR32322:SF18">
    <property type="entry name" value="S-ADENOSYLMETHIONINE_S-ADENOSYLHOMOCYSTEINE TRANSPORTER"/>
    <property type="match status" value="1"/>
</dbReference>
<dbReference type="InterPro" id="IPR037185">
    <property type="entry name" value="EmrE-like"/>
</dbReference>
<dbReference type="SUPFAM" id="SSF103481">
    <property type="entry name" value="Multidrug resistance efflux transporter EmrE"/>
    <property type="match status" value="2"/>
</dbReference>
<dbReference type="InterPro" id="IPR050638">
    <property type="entry name" value="AA-Vitamin_Transporters"/>
</dbReference>
<evidence type="ECO:0000256" key="2">
    <source>
        <dbReference type="ARBA" id="ARBA00007362"/>
    </source>
</evidence>
<evidence type="ECO:0000256" key="7">
    <source>
        <dbReference type="SAM" id="Phobius"/>
    </source>
</evidence>
<feature type="transmembrane region" description="Helical" evidence="7">
    <location>
        <begin position="219"/>
        <end position="237"/>
    </location>
</feature>
<evidence type="ECO:0000256" key="1">
    <source>
        <dbReference type="ARBA" id="ARBA00004651"/>
    </source>
</evidence>
<evidence type="ECO:0000313" key="10">
    <source>
        <dbReference type="Proteomes" id="UP000680670"/>
    </source>
</evidence>
<reference evidence="9 10" key="1">
    <citation type="submission" date="2021-03" db="EMBL/GenBank/DDBJ databases">
        <title>Antimicrobial resistance genes in bacteria isolated from Japanese honey, and their potential for conferring macrolide and lincosamide resistance in the American foulbrood pathogen Paenibacillus larvae.</title>
        <authorList>
            <person name="Okamoto M."/>
            <person name="Kumagai M."/>
            <person name="Kanamori H."/>
            <person name="Takamatsu D."/>
        </authorList>
    </citation>
    <scope>NUCLEOTIDE SEQUENCE [LARGE SCALE GENOMIC DNA]</scope>
    <source>
        <strain evidence="9 10">J6TS1</strain>
    </source>
</reference>
<evidence type="ECO:0000256" key="6">
    <source>
        <dbReference type="ARBA" id="ARBA00023136"/>
    </source>
</evidence>
<keyword evidence="5 7" id="KW-1133">Transmembrane helix</keyword>
<keyword evidence="10" id="KW-1185">Reference proteome</keyword>
<feature type="transmembrane region" description="Helical" evidence="7">
    <location>
        <begin position="7"/>
        <end position="28"/>
    </location>
</feature>
<evidence type="ECO:0000256" key="5">
    <source>
        <dbReference type="ARBA" id="ARBA00022989"/>
    </source>
</evidence>
<dbReference type="Gene3D" id="1.10.3730.20">
    <property type="match status" value="1"/>
</dbReference>
<accession>A0ABQ4L600</accession>
<evidence type="ECO:0000256" key="3">
    <source>
        <dbReference type="ARBA" id="ARBA00022475"/>
    </source>
</evidence>
<organism evidence="9 10">
    <name type="scientific">Siminovitchia terrae</name>
    <name type="common">Bacillus terrae</name>
    <dbReference type="NCBI Taxonomy" id="1914933"/>
    <lineage>
        <taxon>Bacteria</taxon>
        <taxon>Bacillati</taxon>
        <taxon>Bacillota</taxon>
        <taxon>Bacilli</taxon>
        <taxon>Bacillales</taxon>
        <taxon>Bacillaceae</taxon>
        <taxon>Siminovitchia</taxon>
    </lineage>
</organism>
<sequence length="304" mass="32761">MNERIRAYIKIILAMVIVGSSVVAGKLLVESFPVFLASELRFLIAALILVPLLIKLEGIPTLNKKEVCILFLQALSGVFLFSIFMLYGLKYTTAMEGGIITSSLPAVVAIIAFFILKEKPTRSTVIGILLAFFGTLAINISGTFSGVERGVAPLLGNMLIIGAVIGEALFIIFGKSISKRVTPLTISTMVSLFGAILFLPLAIYEATSFPFTEASIKDWGIVLYFGIVVTVIAFILMYQGIEKVPASTAGVLTGVLPISAVLLSSIILKEKLLWIHIVGMALVLLAIYLISMDSKTELKNTDPI</sequence>